<dbReference type="InterPro" id="IPR040026">
    <property type="entry name" value="FliD"/>
</dbReference>
<comment type="function">
    <text evidence="5">Required for morphogenesis and for the elongation of the flagellar filament by facilitating polymerization of the flagellin monomers at the tip of growing filament. Forms a capping structure, which prevents flagellin subunits (transported through the central channel of the flagellum) from leaking out without polymerization at the distal end.</text>
</comment>
<dbReference type="PANTHER" id="PTHR30288">
    <property type="entry name" value="FLAGELLAR CAP/ASSEMBLY PROTEIN FLID"/>
    <property type="match status" value="1"/>
</dbReference>
<keyword evidence="9" id="KW-1185">Reference proteome</keyword>
<evidence type="ECO:0000256" key="2">
    <source>
        <dbReference type="ARBA" id="ARBA00011255"/>
    </source>
</evidence>
<comment type="subunit">
    <text evidence="2 5">Homopentamer.</text>
</comment>
<evidence type="ECO:0000256" key="3">
    <source>
        <dbReference type="ARBA" id="ARBA00023054"/>
    </source>
</evidence>
<proteinExistence type="inferred from homology"/>
<gene>
    <name evidence="8" type="ORF">SAMN05216219_0537</name>
</gene>
<feature type="domain" description="Flagellar hook-associated protein 2 N-terminal" evidence="6">
    <location>
        <begin position="10"/>
        <end position="105"/>
    </location>
</feature>
<comment type="similarity">
    <text evidence="1 5">Belongs to the FliD family.</text>
</comment>
<evidence type="ECO:0000256" key="4">
    <source>
        <dbReference type="ARBA" id="ARBA00023143"/>
    </source>
</evidence>
<dbReference type="GO" id="GO:0009421">
    <property type="term" value="C:bacterial-type flagellum filament cap"/>
    <property type="evidence" value="ECO:0007669"/>
    <property type="project" value="InterPro"/>
</dbReference>
<dbReference type="GO" id="GO:0007155">
    <property type="term" value="P:cell adhesion"/>
    <property type="evidence" value="ECO:0007669"/>
    <property type="project" value="InterPro"/>
</dbReference>
<evidence type="ECO:0000313" key="8">
    <source>
        <dbReference type="EMBL" id="SFN41812.1"/>
    </source>
</evidence>
<evidence type="ECO:0000313" key="9">
    <source>
        <dbReference type="Proteomes" id="UP000198867"/>
    </source>
</evidence>
<accession>A0A1I4YUY5</accession>
<feature type="domain" description="Flagellar hook-associated protein 2 C-terminal" evidence="7">
    <location>
        <begin position="201"/>
        <end position="425"/>
    </location>
</feature>
<keyword evidence="5" id="KW-0964">Secreted</keyword>
<keyword evidence="8" id="KW-0966">Cell projection</keyword>
<organism evidence="8 9">
    <name type="scientific">Mycetocola miduiensis</name>
    <dbReference type="NCBI Taxonomy" id="995034"/>
    <lineage>
        <taxon>Bacteria</taxon>
        <taxon>Bacillati</taxon>
        <taxon>Actinomycetota</taxon>
        <taxon>Actinomycetes</taxon>
        <taxon>Micrococcales</taxon>
        <taxon>Microbacteriaceae</taxon>
        <taxon>Mycetocola</taxon>
    </lineage>
</organism>
<dbReference type="Proteomes" id="UP000198867">
    <property type="component" value="Unassembled WGS sequence"/>
</dbReference>
<dbReference type="Pfam" id="PF07195">
    <property type="entry name" value="FliD_C"/>
    <property type="match status" value="1"/>
</dbReference>
<comment type="subcellular location">
    <subcellularLocation>
        <location evidence="5">Secreted</location>
    </subcellularLocation>
    <subcellularLocation>
        <location evidence="5">Bacterial flagellum</location>
    </subcellularLocation>
</comment>
<dbReference type="Pfam" id="PF02465">
    <property type="entry name" value="FliD_N"/>
    <property type="match status" value="1"/>
</dbReference>
<keyword evidence="8" id="KW-0969">Cilium</keyword>
<protein>
    <recommendedName>
        <fullName evidence="5">Flagellar hook-associated protein 2</fullName>
        <shortName evidence="5">HAP2</shortName>
    </recommendedName>
    <alternativeName>
        <fullName evidence="5">Flagellar cap protein</fullName>
    </alternativeName>
</protein>
<dbReference type="EMBL" id="FOVM01000001">
    <property type="protein sequence ID" value="SFN41812.1"/>
    <property type="molecule type" value="Genomic_DNA"/>
</dbReference>
<dbReference type="PANTHER" id="PTHR30288:SF0">
    <property type="entry name" value="FLAGELLAR HOOK-ASSOCIATED PROTEIN 2"/>
    <property type="match status" value="1"/>
</dbReference>
<dbReference type="RefSeq" id="WP_090708538.1">
    <property type="nucleotide sequence ID" value="NZ_FOVM01000001.1"/>
</dbReference>
<dbReference type="STRING" id="995034.SAMN05216219_0537"/>
<evidence type="ECO:0000256" key="5">
    <source>
        <dbReference type="RuleBase" id="RU362066"/>
    </source>
</evidence>
<dbReference type="AlphaFoldDB" id="A0A1I4YUY5"/>
<sequence length="444" mass="45257">MGLALDGLASGLDTTALINSLMQLEAIPQSLLKTKVAGTQSVITALQSLNSKIAALGTLATTASKPDALAVFSATSTSDKVSVTVAKGATAGNIDVVVDKLAQPQTTVSAALTAWPENTLTLTNTDGVDTVITAASTSLDDMVKAVNAANAGVTATKVASGKDAVTGEPQYRLQFSASETGAANAFTLSGTSAAMSTISSAQDAEVTLWKGTPAEQVVTSSTNTFTDILSGVSITAKAASSDAASISVTRDAGAATKTARDFVGSLNEVFALISTKSVVTTTTTNGVTSVNGGVFTGDSTVRSAKQSLLSAASAPVNGLSPSEIGISITKTGVIEFDADVFAKALSDDPTKVESMMQALATRVAEAATQASDKYDGTLTSKITGQESLTKNLSGQIEEWDTRLENRRATLSRIYSAMEVRLSALNAQSSYLTSQLASLSTGTMK</sequence>
<keyword evidence="3" id="KW-0175">Coiled coil</keyword>
<reference evidence="9" key="1">
    <citation type="submission" date="2016-10" db="EMBL/GenBank/DDBJ databases">
        <authorList>
            <person name="Varghese N."/>
            <person name="Submissions S."/>
        </authorList>
    </citation>
    <scope>NUCLEOTIDE SEQUENCE [LARGE SCALE GENOMIC DNA]</scope>
    <source>
        <strain evidence="9">CGMCC 1.11101</strain>
    </source>
</reference>
<dbReference type="GO" id="GO:0071973">
    <property type="term" value="P:bacterial-type flagellum-dependent cell motility"/>
    <property type="evidence" value="ECO:0007669"/>
    <property type="project" value="TreeGrafter"/>
</dbReference>
<dbReference type="OrthoDB" id="5241527at2"/>
<dbReference type="InterPro" id="IPR010809">
    <property type="entry name" value="FliD_C"/>
</dbReference>
<name>A0A1I4YUY5_9MICO</name>
<evidence type="ECO:0000259" key="6">
    <source>
        <dbReference type="Pfam" id="PF02465"/>
    </source>
</evidence>
<evidence type="ECO:0000259" key="7">
    <source>
        <dbReference type="Pfam" id="PF07195"/>
    </source>
</evidence>
<evidence type="ECO:0000256" key="1">
    <source>
        <dbReference type="ARBA" id="ARBA00009764"/>
    </source>
</evidence>
<dbReference type="GO" id="GO:0005576">
    <property type="term" value="C:extracellular region"/>
    <property type="evidence" value="ECO:0007669"/>
    <property type="project" value="UniProtKB-SubCell"/>
</dbReference>
<dbReference type="GO" id="GO:0009424">
    <property type="term" value="C:bacterial-type flagellum hook"/>
    <property type="evidence" value="ECO:0007669"/>
    <property type="project" value="UniProtKB-UniRule"/>
</dbReference>
<keyword evidence="8" id="KW-0282">Flagellum</keyword>
<keyword evidence="4 5" id="KW-0975">Bacterial flagellum</keyword>
<dbReference type="InterPro" id="IPR003481">
    <property type="entry name" value="FliD_N"/>
</dbReference>